<name>A0AAD8V8Z8_9PEZI</name>
<gene>
    <name evidence="1" type="ORF">LY79DRAFT_544194</name>
</gene>
<dbReference type="EMBL" id="JAHLJV010000012">
    <property type="protein sequence ID" value="KAK1596256.1"/>
    <property type="molecule type" value="Genomic_DNA"/>
</dbReference>
<keyword evidence="2" id="KW-1185">Reference proteome</keyword>
<dbReference type="GeneID" id="85441346"/>
<evidence type="ECO:0000313" key="1">
    <source>
        <dbReference type="EMBL" id="KAK1596256.1"/>
    </source>
</evidence>
<protein>
    <submittedName>
        <fullName evidence="1">Uncharacterized protein</fullName>
    </submittedName>
</protein>
<comment type="caution">
    <text evidence="1">The sequence shown here is derived from an EMBL/GenBank/DDBJ whole genome shotgun (WGS) entry which is preliminary data.</text>
</comment>
<dbReference type="AlphaFoldDB" id="A0AAD8V8Z8"/>
<reference evidence="1" key="1">
    <citation type="submission" date="2021-06" db="EMBL/GenBank/DDBJ databases">
        <title>Comparative genomics, transcriptomics and evolutionary studies reveal genomic signatures of adaptation to plant cell wall in hemibiotrophic fungi.</title>
        <authorList>
            <consortium name="DOE Joint Genome Institute"/>
            <person name="Baroncelli R."/>
            <person name="Diaz J.F."/>
            <person name="Benocci T."/>
            <person name="Peng M."/>
            <person name="Battaglia E."/>
            <person name="Haridas S."/>
            <person name="Andreopoulos W."/>
            <person name="Labutti K."/>
            <person name="Pangilinan J."/>
            <person name="Floch G.L."/>
            <person name="Makela M.R."/>
            <person name="Henrissat B."/>
            <person name="Grigoriev I.V."/>
            <person name="Crouch J.A."/>
            <person name="De Vries R.P."/>
            <person name="Sukno S.A."/>
            <person name="Thon M.R."/>
        </authorList>
    </citation>
    <scope>NUCLEOTIDE SEQUENCE</scope>
    <source>
        <strain evidence="1">CBS 125086</strain>
    </source>
</reference>
<dbReference type="RefSeq" id="XP_060417142.1">
    <property type="nucleotide sequence ID" value="XM_060557106.1"/>
</dbReference>
<proteinExistence type="predicted"/>
<evidence type="ECO:0000313" key="2">
    <source>
        <dbReference type="Proteomes" id="UP001230504"/>
    </source>
</evidence>
<dbReference type="Proteomes" id="UP001230504">
    <property type="component" value="Unassembled WGS sequence"/>
</dbReference>
<organism evidence="1 2">
    <name type="scientific">Colletotrichum navitas</name>
    <dbReference type="NCBI Taxonomy" id="681940"/>
    <lineage>
        <taxon>Eukaryota</taxon>
        <taxon>Fungi</taxon>
        <taxon>Dikarya</taxon>
        <taxon>Ascomycota</taxon>
        <taxon>Pezizomycotina</taxon>
        <taxon>Sordariomycetes</taxon>
        <taxon>Hypocreomycetidae</taxon>
        <taxon>Glomerellales</taxon>
        <taxon>Glomerellaceae</taxon>
        <taxon>Colletotrichum</taxon>
        <taxon>Colletotrichum graminicola species complex</taxon>
    </lineage>
</organism>
<sequence>MPQPASQLYDVYHTHCSRELLSARTNMHHHLTPHLSWASNKCLHQQLRAIADSNSRVSCKQWTGVVARLWLSSLFTILVSSRQEMQRVGIDVEYRELWPIAPIILFPPSRGCQAPEIVLSALMVTPEPYDMFFSLVITNCVLDVCLKPTIEFMESDV</sequence>
<accession>A0AAD8V8Z8</accession>